<gene>
    <name evidence="3" type="ORF">NEZAVI_LOCUS2465</name>
</gene>
<dbReference type="EMBL" id="OV725077">
    <property type="protein sequence ID" value="CAH1391446.1"/>
    <property type="molecule type" value="Genomic_DNA"/>
</dbReference>
<dbReference type="PANTHER" id="PTHR10380">
    <property type="entry name" value="CUTICLE PROTEIN"/>
    <property type="match status" value="1"/>
</dbReference>
<accession>A0A9P0ECR8</accession>
<dbReference type="PANTHER" id="PTHR10380:SF173">
    <property type="entry name" value="CUTICULAR PROTEIN 47EF, ISOFORM C-RELATED"/>
    <property type="match status" value="1"/>
</dbReference>
<keyword evidence="4" id="KW-1185">Reference proteome</keyword>
<protein>
    <submittedName>
        <fullName evidence="3">Uncharacterized protein</fullName>
    </submittedName>
</protein>
<evidence type="ECO:0000256" key="2">
    <source>
        <dbReference type="PROSITE-ProRule" id="PRU00497"/>
    </source>
</evidence>
<dbReference type="OrthoDB" id="6372059at2759"/>
<dbReference type="GO" id="GO:0062129">
    <property type="term" value="C:chitin-based extracellular matrix"/>
    <property type="evidence" value="ECO:0007669"/>
    <property type="project" value="TreeGrafter"/>
</dbReference>
<dbReference type="InterPro" id="IPR000618">
    <property type="entry name" value="Insect_cuticle"/>
</dbReference>
<dbReference type="Pfam" id="PF00379">
    <property type="entry name" value="Chitin_bind_4"/>
    <property type="match status" value="1"/>
</dbReference>
<keyword evidence="1 2" id="KW-0193">Cuticle</keyword>
<reference evidence="3" key="1">
    <citation type="submission" date="2022-01" db="EMBL/GenBank/DDBJ databases">
        <authorList>
            <person name="King R."/>
        </authorList>
    </citation>
    <scope>NUCLEOTIDE SEQUENCE</scope>
</reference>
<evidence type="ECO:0000256" key="1">
    <source>
        <dbReference type="ARBA" id="ARBA00022460"/>
    </source>
</evidence>
<proteinExistence type="predicted"/>
<evidence type="ECO:0000313" key="4">
    <source>
        <dbReference type="Proteomes" id="UP001152798"/>
    </source>
</evidence>
<name>A0A9P0ECR8_NEZVI</name>
<dbReference type="InterPro" id="IPR050468">
    <property type="entry name" value="Cuticle_Struct_Prot"/>
</dbReference>
<evidence type="ECO:0000313" key="3">
    <source>
        <dbReference type="EMBL" id="CAH1391446.1"/>
    </source>
</evidence>
<dbReference type="GO" id="GO:0008010">
    <property type="term" value="F:structural constituent of chitin-based larval cuticle"/>
    <property type="evidence" value="ECO:0007669"/>
    <property type="project" value="TreeGrafter"/>
</dbReference>
<organism evidence="3 4">
    <name type="scientific">Nezara viridula</name>
    <name type="common">Southern green stink bug</name>
    <name type="synonym">Cimex viridulus</name>
    <dbReference type="NCBI Taxonomy" id="85310"/>
    <lineage>
        <taxon>Eukaryota</taxon>
        <taxon>Metazoa</taxon>
        <taxon>Ecdysozoa</taxon>
        <taxon>Arthropoda</taxon>
        <taxon>Hexapoda</taxon>
        <taxon>Insecta</taxon>
        <taxon>Pterygota</taxon>
        <taxon>Neoptera</taxon>
        <taxon>Paraneoptera</taxon>
        <taxon>Hemiptera</taxon>
        <taxon>Heteroptera</taxon>
        <taxon>Panheteroptera</taxon>
        <taxon>Pentatomomorpha</taxon>
        <taxon>Pentatomoidea</taxon>
        <taxon>Pentatomidae</taxon>
        <taxon>Pentatominae</taxon>
        <taxon>Nezara</taxon>
    </lineage>
</organism>
<dbReference type="Proteomes" id="UP001152798">
    <property type="component" value="Chromosome 1"/>
</dbReference>
<dbReference type="PROSITE" id="PS51155">
    <property type="entry name" value="CHIT_BIND_RR_2"/>
    <property type="match status" value="1"/>
</dbReference>
<dbReference type="AlphaFoldDB" id="A0A9P0ECR8"/>
<sequence length="270" mass="30188">MTRWIGIPSEESGRFSVHPRRRRSSSVTDVLRSNFPLPKGLSRDPAPFVRQFTEVRQHRRMGFRQPLSFQASEHPSSDSLCPIAVPMAAKDTAWSAGGRSLFRHESYLRVTALPNPRQKEDGSRHTGRIITDIRRCEERDGWIEQADTIYSCGTTIPIIIYKYFPWDYETGNGISVQEEGFLKNPGLEGEEAQTSRGTYSYTAPDGQVITVNWYADETGFHAEGAHIPSTSSPVLGPPVTVGPVRPKPPIEQGESFEALPVRPAAEFFRG</sequence>